<reference evidence="3 4" key="1">
    <citation type="submission" date="2019-02" db="EMBL/GenBank/DDBJ databases">
        <title>Deep-cultivation of Planctomycetes and their phenomic and genomic characterization uncovers novel biology.</title>
        <authorList>
            <person name="Wiegand S."/>
            <person name="Jogler M."/>
            <person name="Boedeker C."/>
            <person name="Pinto D."/>
            <person name="Vollmers J."/>
            <person name="Rivas-Marin E."/>
            <person name="Kohn T."/>
            <person name="Peeters S.H."/>
            <person name="Heuer A."/>
            <person name="Rast P."/>
            <person name="Oberbeckmann S."/>
            <person name="Bunk B."/>
            <person name="Jeske O."/>
            <person name="Meyerdierks A."/>
            <person name="Storesund J.E."/>
            <person name="Kallscheuer N."/>
            <person name="Luecker S."/>
            <person name="Lage O.M."/>
            <person name="Pohl T."/>
            <person name="Merkel B.J."/>
            <person name="Hornburger P."/>
            <person name="Mueller R.-W."/>
            <person name="Bruemmer F."/>
            <person name="Labrenz M."/>
            <person name="Spormann A.M."/>
            <person name="Op den Camp H."/>
            <person name="Overmann J."/>
            <person name="Amann R."/>
            <person name="Jetten M.S.M."/>
            <person name="Mascher T."/>
            <person name="Medema M.H."/>
            <person name="Devos D.P."/>
            <person name="Kaster A.-K."/>
            <person name="Ovreas L."/>
            <person name="Rohde M."/>
            <person name="Galperin M.Y."/>
            <person name="Jogler C."/>
        </authorList>
    </citation>
    <scope>NUCLEOTIDE SEQUENCE [LARGE SCALE GENOMIC DNA]</scope>
    <source>
        <strain evidence="3 4">Pla110</strain>
    </source>
</reference>
<dbReference type="InterPro" id="IPR045584">
    <property type="entry name" value="Pilin-like"/>
</dbReference>
<dbReference type="PANTHER" id="PTHR30093">
    <property type="entry name" value="GENERAL SECRETION PATHWAY PROTEIN G"/>
    <property type="match status" value="1"/>
</dbReference>
<dbReference type="Gene3D" id="3.30.700.10">
    <property type="entry name" value="Glycoprotein, Type 4 Pilin"/>
    <property type="match status" value="1"/>
</dbReference>
<name>A0A518CT87_9PLAN</name>
<feature type="transmembrane region" description="Helical" evidence="1">
    <location>
        <begin position="12"/>
        <end position="37"/>
    </location>
</feature>
<dbReference type="KEGG" id="plon:Pla110_41490"/>
<evidence type="ECO:0000313" key="3">
    <source>
        <dbReference type="EMBL" id="QDU82394.1"/>
    </source>
</evidence>
<dbReference type="InterPro" id="IPR012902">
    <property type="entry name" value="N_methyl_site"/>
</dbReference>
<accession>A0A518CT87</accession>
<dbReference type="PANTHER" id="PTHR30093:SF2">
    <property type="entry name" value="TYPE II SECRETION SYSTEM PROTEIN H"/>
    <property type="match status" value="1"/>
</dbReference>
<dbReference type="Proteomes" id="UP000317178">
    <property type="component" value="Chromosome"/>
</dbReference>
<dbReference type="SUPFAM" id="SSF54523">
    <property type="entry name" value="Pili subunits"/>
    <property type="match status" value="1"/>
</dbReference>
<evidence type="ECO:0000256" key="1">
    <source>
        <dbReference type="SAM" id="Phobius"/>
    </source>
</evidence>
<keyword evidence="1" id="KW-0812">Transmembrane</keyword>
<evidence type="ECO:0000313" key="4">
    <source>
        <dbReference type="Proteomes" id="UP000317178"/>
    </source>
</evidence>
<sequence length="298" mass="32721">MKSLRPHSVSRRGFTLIELLVVMAIISILMSLLLPAVQQTREAARRTQCRNNMKQIGLAFHNFHDTNQAFPVGTNENFYSAFATTLPYFEQAQLYENYDFSLYYTEPGNLEALSTRIGTFLCPSMWIPRNVPDQECDEVGAVGSYAVCEGTSSYMGESDGVFPMNWALAGITNDAVSFKDIKDGTSNTIMVGEFNYQMEDFLWTASPTSCPARAGEVRWGHARWGVGYPGVSLGNTGGTFNENSYSSYTSFKSDHPGGAFFLFADGSVSFVGEGVQPSILDALATCNGNETVMNTFGQ</sequence>
<keyword evidence="4" id="KW-1185">Reference proteome</keyword>
<gene>
    <name evidence="3" type="ORF">Pla110_41490</name>
</gene>
<dbReference type="NCBIfam" id="TIGR04294">
    <property type="entry name" value="pre_pil_HX9DG"/>
    <property type="match status" value="1"/>
</dbReference>
<dbReference type="Pfam" id="PF07596">
    <property type="entry name" value="SBP_bac_10"/>
    <property type="match status" value="1"/>
</dbReference>
<dbReference type="InterPro" id="IPR027558">
    <property type="entry name" value="Pre_pil_HX9DG_C"/>
</dbReference>
<dbReference type="NCBIfam" id="TIGR02532">
    <property type="entry name" value="IV_pilin_GFxxxE"/>
    <property type="match status" value="1"/>
</dbReference>
<keyword evidence="1" id="KW-1133">Transmembrane helix</keyword>
<dbReference type="RefSeq" id="WP_144998545.1">
    <property type="nucleotide sequence ID" value="NZ_CP036281.1"/>
</dbReference>
<keyword evidence="1" id="KW-0472">Membrane</keyword>
<protein>
    <submittedName>
        <fullName evidence="3">Putative major pilin subunit</fullName>
    </submittedName>
</protein>
<dbReference type="InterPro" id="IPR011453">
    <property type="entry name" value="DUF1559"/>
</dbReference>
<dbReference type="PROSITE" id="PS00409">
    <property type="entry name" value="PROKAR_NTER_METHYL"/>
    <property type="match status" value="1"/>
</dbReference>
<dbReference type="EMBL" id="CP036281">
    <property type="protein sequence ID" value="QDU82394.1"/>
    <property type="molecule type" value="Genomic_DNA"/>
</dbReference>
<dbReference type="OrthoDB" id="263324at2"/>
<dbReference type="AlphaFoldDB" id="A0A518CT87"/>
<proteinExistence type="predicted"/>
<evidence type="ECO:0000259" key="2">
    <source>
        <dbReference type="Pfam" id="PF07596"/>
    </source>
</evidence>
<feature type="domain" description="DUF1559" evidence="2">
    <location>
        <begin position="38"/>
        <end position="275"/>
    </location>
</feature>
<dbReference type="Pfam" id="PF07963">
    <property type="entry name" value="N_methyl"/>
    <property type="match status" value="1"/>
</dbReference>
<organism evidence="3 4">
    <name type="scientific">Polystyrenella longa</name>
    <dbReference type="NCBI Taxonomy" id="2528007"/>
    <lineage>
        <taxon>Bacteria</taxon>
        <taxon>Pseudomonadati</taxon>
        <taxon>Planctomycetota</taxon>
        <taxon>Planctomycetia</taxon>
        <taxon>Planctomycetales</taxon>
        <taxon>Planctomycetaceae</taxon>
        <taxon>Polystyrenella</taxon>
    </lineage>
</organism>